<dbReference type="Proteomes" id="UP000019335">
    <property type="component" value="Chromosome 4"/>
</dbReference>
<dbReference type="AlphaFoldDB" id="W7TN06"/>
<dbReference type="OrthoDB" id="275936at2759"/>
<accession>W7TN06</accession>
<evidence type="ECO:0008006" key="3">
    <source>
        <dbReference type="Google" id="ProtNLM"/>
    </source>
</evidence>
<keyword evidence="2" id="KW-1185">Reference proteome</keyword>
<sequence>MIDSSTSVRPSDPRAVAAGVMSGTFQPHQHNTLEDELLGQHIFADLIAAMGASAMVAPFVSVIDKAIIQNQAGAASLESSIVSSFQSLVRDPLTFLRRPEVLMVWTVYGVTYFAANLVNTTSKAYDYQADVPRLLATTTANMGAGIAKDRAYARMFGTVAPRGLPASSYLFFFSRDLVTMGASFNVPEPLAHEMHTKLGVPAGAADVAAQLFCPVAMQFLTTPMHLLGLDLYNRPLSSWRQRYHLIASNYQKTVAARIARILPAFGFGGLGNKKIRQEERAWIKRRQNALHKGKKEPVVVLGRDRHGGEEGLVRQGPDRPTLMPGLLPRPVVPSMLPLPAWAVNTK</sequence>
<evidence type="ECO:0000313" key="1">
    <source>
        <dbReference type="EMBL" id="EWM28485.1"/>
    </source>
</evidence>
<dbReference type="EMBL" id="AZIL01000281">
    <property type="protein sequence ID" value="EWM28485.1"/>
    <property type="molecule type" value="Genomic_DNA"/>
</dbReference>
<evidence type="ECO:0000313" key="2">
    <source>
        <dbReference type="Proteomes" id="UP000019335"/>
    </source>
</evidence>
<reference evidence="1 2" key="1">
    <citation type="journal article" date="2014" name="Mol. Plant">
        <title>Chromosome Scale Genome Assembly and Transcriptome Profiling of Nannochloropsis gaditana in Nitrogen Depletion.</title>
        <authorList>
            <person name="Corteggiani Carpinelli E."/>
            <person name="Telatin A."/>
            <person name="Vitulo N."/>
            <person name="Forcato C."/>
            <person name="D'Angelo M."/>
            <person name="Schiavon R."/>
            <person name="Vezzi A."/>
            <person name="Giacometti G.M."/>
            <person name="Morosinotto T."/>
            <person name="Valle G."/>
        </authorList>
    </citation>
    <scope>NUCLEOTIDE SEQUENCE [LARGE SCALE GENOMIC DNA]</scope>
    <source>
        <strain evidence="1 2">B-31</strain>
    </source>
</reference>
<organism evidence="1 2">
    <name type="scientific">Nannochloropsis gaditana</name>
    <dbReference type="NCBI Taxonomy" id="72520"/>
    <lineage>
        <taxon>Eukaryota</taxon>
        <taxon>Sar</taxon>
        <taxon>Stramenopiles</taxon>
        <taxon>Ochrophyta</taxon>
        <taxon>Eustigmatophyceae</taxon>
        <taxon>Eustigmatales</taxon>
        <taxon>Monodopsidaceae</taxon>
        <taxon>Nannochloropsis</taxon>
    </lineage>
</organism>
<protein>
    <recommendedName>
        <fullName evidence="3">Sequence orphan</fullName>
    </recommendedName>
</protein>
<dbReference type="GO" id="GO:0005739">
    <property type="term" value="C:mitochondrion"/>
    <property type="evidence" value="ECO:0007669"/>
    <property type="project" value="TreeGrafter"/>
</dbReference>
<dbReference type="PANTHER" id="PTHR37845:SF1">
    <property type="entry name" value="SEQUENCE ORPHAN"/>
    <property type="match status" value="1"/>
</dbReference>
<dbReference type="InterPro" id="IPR038781">
    <property type="entry name" value="C365.16-ike"/>
</dbReference>
<dbReference type="PANTHER" id="PTHR37845">
    <property type="entry name" value="SEQUENCE ORPHAN"/>
    <property type="match status" value="1"/>
</dbReference>
<proteinExistence type="predicted"/>
<comment type="caution">
    <text evidence="1">The sequence shown here is derived from an EMBL/GenBank/DDBJ whole genome shotgun (WGS) entry which is preliminary data.</text>
</comment>
<name>W7TN06_9STRA</name>
<gene>
    <name evidence="1" type="ORF">Naga_100058g5</name>
</gene>